<name>A0ABV0EFP9_9BURK</name>
<dbReference type="Proteomes" id="UP001482231">
    <property type="component" value="Unassembled WGS sequence"/>
</dbReference>
<evidence type="ECO:0000256" key="1">
    <source>
        <dbReference type="ARBA" id="ARBA00023122"/>
    </source>
</evidence>
<evidence type="ECO:0000259" key="3">
    <source>
        <dbReference type="PROSITE" id="PS51371"/>
    </source>
</evidence>
<keyword evidence="5" id="KW-1185">Reference proteome</keyword>
<dbReference type="Gene3D" id="3.10.580.10">
    <property type="entry name" value="CBS-domain"/>
    <property type="match status" value="1"/>
</dbReference>
<gene>
    <name evidence="4" type="ORF">V6E02_09745</name>
</gene>
<accession>A0ABV0EFP9</accession>
<dbReference type="PANTHER" id="PTHR43080">
    <property type="entry name" value="CBS DOMAIN-CONTAINING PROTEIN CBSX3, MITOCHONDRIAL"/>
    <property type="match status" value="1"/>
</dbReference>
<dbReference type="Pfam" id="PF00571">
    <property type="entry name" value="CBS"/>
    <property type="match status" value="2"/>
</dbReference>
<dbReference type="RefSeq" id="WP_347308601.1">
    <property type="nucleotide sequence ID" value="NZ_JBAJEX010000007.1"/>
</dbReference>
<keyword evidence="1 2" id="KW-0129">CBS domain</keyword>
<dbReference type="InterPro" id="IPR051257">
    <property type="entry name" value="Diverse_CBS-Domain"/>
</dbReference>
<comment type="caution">
    <text evidence="4">The sequence shown here is derived from an EMBL/GenBank/DDBJ whole genome shotgun (WGS) entry which is preliminary data.</text>
</comment>
<feature type="domain" description="CBS" evidence="3">
    <location>
        <begin position="76"/>
        <end position="133"/>
    </location>
</feature>
<evidence type="ECO:0000313" key="4">
    <source>
        <dbReference type="EMBL" id="MEO1767492.1"/>
    </source>
</evidence>
<reference evidence="4 5" key="1">
    <citation type="submission" date="2024-02" db="EMBL/GenBank/DDBJ databases">
        <title>New thermophilic sulfur-oxidizing bacteria from a hot springs of the Uzon caldera (Kamchatka, Russia).</title>
        <authorList>
            <person name="Dukat A.M."/>
            <person name="Elcheninov A.G."/>
            <person name="Frolov E.N."/>
        </authorList>
    </citation>
    <scope>NUCLEOTIDE SEQUENCE [LARGE SCALE GENOMIC DNA]</scope>
    <source>
        <strain evidence="4 5">AK1</strain>
    </source>
</reference>
<dbReference type="EMBL" id="JBAJEX010000007">
    <property type="protein sequence ID" value="MEO1767492.1"/>
    <property type="molecule type" value="Genomic_DNA"/>
</dbReference>
<dbReference type="InterPro" id="IPR046342">
    <property type="entry name" value="CBS_dom_sf"/>
</dbReference>
<proteinExistence type="predicted"/>
<dbReference type="PROSITE" id="PS51371">
    <property type="entry name" value="CBS"/>
    <property type="match status" value="2"/>
</dbReference>
<evidence type="ECO:0000256" key="2">
    <source>
        <dbReference type="PROSITE-ProRule" id="PRU00703"/>
    </source>
</evidence>
<protein>
    <submittedName>
        <fullName evidence="4">CBS domain-containing protein</fullName>
    </submittedName>
</protein>
<dbReference type="SMART" id="SM00116">
    <property type="entry name" value="CBS"/>
    <property type="match status" value="2"/>
</dbReference>
<sequence length="149" mass="16745">MPIGEICNREVVIAFARENALEAAKLMRQYHVGDVIIVEEKDGRRVPVGIVTDRDLVIEVIAKEVDPSLFRVGELITRELATAREQDGVYETIQRMRVHGVRRMPVVDQEGALVGIVSLDDLLALLAEEMMALARITTREQEVEAALRR</sequence>
<dbReference type="SUPFAM" id="SSF54631">
    <property type="entry name" value="CBS-domain pair"/>
    <property type="match status" value="1"/>
</dbReference>
<feature type="domain" description="CBS" evidence="3">
    <location>
        <begin position="7"/>
        <end position="68"/>
    </location>
</feature>
<dbReference type="InterPro" id="IPR000644">
    <property type="entry name" value="CBS_dom"/>
</dbReference>
<dbReference type="CDD" id="cd17775">
    <property type="entry name" value="CBS_pair_bact_arch"/>
    <property type="match status" value="1"/>
</dbReference>
<organism evidence="4 5">
    <name type="scientific">Thiobacter aerophilum</name>
    <dbReference type="NCBI Taxonomy" id="3121275"/>
    <lineage>
        <taxon>Bacteria</taxon>
        <taxon>Pseudomonadati</taxon>
        <taxon>Pseudomonadota</taxon>
        <taxon>Betaproteobacteria</taxon>
        <taxon>Burkholderiales</taxon>
        <taxon>Thiobacteraceae</taxon>
        <taxon>Thiobacter</taxon>
    </lineage>
</organism>
<evidence type="ECO:0000313" key="5">
    <source>
        <dbReference type="Proteomes" id="UP001482231"/>
    </source>
</evidence>
<dbReference type="PANTHER" id="PTHR43080:SF2">
    <property type="entry name" value="CBS DOMAIN-CONTAINING PROTEIN"/>
    <property type="match status" value="1"/>
</dbReference>